<dbReference type="PANTHER" id="PTHR46229">
    <property type="entry name" value="BOLA TRANSCRIPTION REGULATOR"/>
    <property type="match status" value="1"/>
</dbReference>
<dbReference type="InterPro" id="IPR036065">
    <property type="entry name" value="BolA-like_sf"/>
</dbReference>
<protein>
    <submittedName>
        <fullName evidence="3">BolA/IbaG family iron-sulfur metabolism protein</fullName>
    </submittedName>
</protein>
<organism evidence="3 4">
    <name type="scientific">Acetobacter musti</name>
    <dbReference type="NCBI Taxonomy" id="864732"/>
    <lineage>
        <taxon>Bacteria</taxon>
        <taxon>Pseudomonadati</taxon>
        <taxon>Pseudomonadota</taxon>
        <taxon>Alphaproteobacteria</taxon>
        <taxon>Acetobacterales</taxon>
        <taxon>Acetobacteraceae</taxon>
        <taxon>Acetobacter</taxon>
    </lineage>
</organism>
<gene>
    <name evidence="3" type="ORF">GOB93_15135</name>
</gene>
<evidence type="ECO:0000313" key="4">
    <source>
        <dbReference type="Proteomes" id="UP000635278"/>
    </source>
</evidence>
<dbReference type="InterPro" id="IPR050961">
    <property type="entry name" value="BolA/IbaG_stress_morph_reg"/>
</dbReference>
<evidence type="ECO:0000313" key="3">
    <source>
        <dbReference type="EMBL" id="NHN85964.1"/>
    </source>
</evidence>
<comment type="caution">
    <text evidence="3">The sequence shown here is derived from an EMBL/GenBank/DDBJ whole genome shotgun (WGS) entry which is preliminary data.</text>
</comment>
<comment type="similarity">
    <text evidence="1 2">Belongs to the BolA/IbaG family.</text>
</comment>
<dbReference type="RefSeq" id="WP_173584354.1">
    <property type="nucleotide sequence ID" value="NZ_WOTB01000023.1"/>
</dbReference>
<dbReference type="PANTHER" id="PTHR46229:SF2">
    <property type="entry name" value="BOLA-LIKE PROTEIN 1"/>
    <property type="match status" value="1"/>
</dbReference>
<dbReference type="SUPFAM" id="SSF82657">
    <property type="entry name" value="BolA-like"/>
    <property type="match status" value="1"/>
</dbReference>
<evidence type="ECO:0000256" key="1">
    <source>
        <dbReference type="ARBA" id="ARBA00005578"/>
    </source>
</evidence>
<dbReference type="Gene3D" id="3.30.300.90">
    <property type="entry name" value="BolA-like"/>
    <property type="match status" value="1"/>
</dbReference>
<keyword evidence="4" id="KW-1185">Reference proteome</keyword>
<proteinExistence type="inferred from homology"/>
<name>A0ABX0JRX2_9PROT</name>
<evidence type="ECO:0000256" key="2">
    <source>
        <dbReference type="RuleBase" id="RU003860"/>
    </source>
</evidence>
<dbReference type="Proteomes" id="UP000635278">
    <property type="component" value="Unassembled WGS sequence"/>
</dbReference>
<accession>A0ABX0JRX2</accession>
<reference evidence="3 4" key="1">
    <citation type="journal article" date="2020" name="Int. J. Syst. Evol. Microbiol.">
        <title>Novel acetic acid bacteria from cider fermentations: Acetobacter conturbans sp. nov. and Acetobacter fallax sp. nov.</title>
        <authorList>
            <person name="Sombolestani A.S."/>
            <person name="Cleenwerck I."/>
            <person name="Cnockaert M."/>
            <person name="Borremans W."/>
            <person name="Wieme A.D."/>
            <person name="De Vuyst L."/>
            <person name="Vandamme P."/>
        </authorList>
    </citation>
    <scope>NUCLEOTIDE SEQUENCE [LARGE SCALE GENOMIC DNA]</scope>
    <source>
        <strain evidence="3 4">LMG 30640</strain>
    </source>
</reference>
<sequence length="78" mass="8525">MAMKASEIESYILKAFPDAHIRIDDLAGDGDHYACTVVTEAFRGLSRVRQHQLVYDSLQGHMGGALHALALKTSAPEK</sequence>
<dbReference type="PIRSF" id="PIRSF003113">
    <property type="entry name" value="BolA"/>
    <property type="match status" value="1"/>
</dbReference>
<dbReference type="InterPro" id="IPR002634">
    <property type="entry name" value="BolA"/>
</dbReference>
<dbReference type="Pfam" id="PF01722">
    <property type="entry name" value="BolA"/>
    <property type="match status" value="1"/>
</dbReference>
<dbReference type="EMBL" id="WOTB01000023">
    <property type="protein sequence ID" value="NHN85964.1"/>
    <property type="molecule type" value="Genomic_DNA"/>
</dbReference>